<dbReference type="AlphaFoldDB" id="A0A8X6TYZ9"/>
<organism evidence="1 2">
    <name type="scientific">Nephila pilipes</name>
    <name type="common">Giant wood spider</name>
    <name type="synonym">Nephila maculata</name>
    <dbReference type="NCBI Taxonomy" id="299642"/>
    <lineage>
        <taxon>Eukaryota</taxon>
        <taxon>Metazoa</taxon>
        <taxon>Ecdysozoa</taxon>
        <taxon>Arthropoda</taxon>
        <taxon>Chelicerata</taxon>
        <taxon>Arachnida</taxon>
        <taxon>Araneae</taxon>
        <taxon>Araneomorphae</taxon>
        <taxon>Entelegynae</taxon>
        <taxon>Araneoidea</taxon>
        <taxon>Nephilidae</taxon>
        <taxon>Nephila</taxon>
    </lineage>
</organism>
<reference evidence="1" key="1">
    <citation type="submission" date="2020-08" db="EMBL/GenBank/DDBJ databases">
        <title>Multicomponent nature underlies the extraordinary mechanical properties of spider dragline silk.</title>
        <authorList>
            <person name="Kono N."/>
            <person name="Nakamura H."/>
            <person name="Mori M."/>
            <person name="Yoshida Y."/>
            <person name="Ohtoshi R."/>
            <person name="Malay A.D."/>
            <person name="Moran D.A.P."/>
            <person name="Tomita M."/>
            <person name="Numata K."/>
            <person name="Arakawa K."/>
        </authorList>
    </citation>
    <scope>NUCLEOTIDE SEQUENCE</scope>
</reference>
<evidence type="ECO:0000313" key="2">
    <source>
        <dbReference type="Proteomes" id="UP000887013"/>
    </source>
</evidence>
<sequence>MVAEGKGRGNHPIVTSVGVSHLYSLWTPLLDTKERVITGRGLFRCFPSTRGIGHYNSYKTFYNLKKSGASFFFTLTVTITTPEFVDLAQTN</sequence>
<dbReference type="Proteomes" id="UP000887013">
    <property type="component" value="Unassembled WGS sequence"/>
</dbReference>
<gene>
    <name evidence="1" type="ORF">NPIL_645271</name>
</gene>
<protein>
    <submittedName>
        <fullName evidence="1">Uncharacterized protein</fullName>
    </submittedName>
</protein>
<proteinExistence type="predicted"/>
<dbReference type="EMBL" id="BMAW01018412">
    <property type="protein sequence ID" value="GFT58290.1"/>
    <property type="molecule type" value="Genomic_DNA"/>
</dbReference>
<accession>A0A8X6TYZ9</accession>
<evidence type="ECO:0000313" key="1">
    <source>
        <dbReference type="EMBL" id="GFT58290.1"/>
    </source>
</evidence>
<keyword evidence="2" id="KW-1185">Reference proteome</keyword>
<name>A0A8X6TYZ9_NEPPI</name>
<comment type="caution">
    <text evidence="1">The sequence shown here is derived from an EMBL/GenBank/DDBJ whole genome shotgun (WGS) entry which is preliminary data.</text>
</comment>